<name>A0A382C3L8_9ZZZZ</name>
<accession>A0A382C3L8</accession>
<sequence length="169" mass="18979">VEESASLDTNSTQDEGDEGKTNVDDLPDVETLNESSDYTPFLKDGVPEKLKRLALRKLWKSNPVFGIIDGLDDYDEDYSAIGMVAQEIFTNYKPGKGMVDPDEKEEEIDEAVKAEGEVELKEEARDLGEIEAEEDEVAGNEKSVEEQTVDSEDKKSRFLTISRRQKRAI</sequence>
<feature type="region of interest" description="Disordered" evidence="1">
    <location>
        <begin position="1"/>
        <end position="43"/>
    </location>
</feature>
<evidence type="ECO:0008006" key="3">
    <source>
        <dbReference type="Google" id="ProtNLM"/>
    </source>
</evidence>
<evidence type="ECO:0000256" key="1">
    <source>
        <dbReference type="SAM" id="MobiDB-lite"/>
    </source>
</evidence>
<feature type="non-terminal residue" evidence="2">
    <location>
        <position position="1"/>
    </location>
</feature>
<proteinExistence type="predicted"/>
<evidence type="ECO:0000313" key="2">
    <source>
        <dbReference type="EMBL" id="SVB20685.1"/>
    </source>
</evidence>
<reference evidence="2" key="1">
    <citation type="submission" date="2018-05" db="EMBL/GenBank/DDBJ databases">
        <authorList>
            <person name="Lanie J.A."/>
            <person name="Ng W.-L."/>
            <person name="Kazmierczak K.M."/>
            <person name="Andrzejewski T.M."/>
            <person name="Davidsen T.M."/>
            <person name="Wayne K.J."/>
            <person name="Tettelin H."/>
            <person name="Glass J.I."/>
            <person name="Rusch D."/>
            <person name="Podicherti R."/>
            <person name="Tsui H.-C.T."/>
            <person name="Winkler M.E."/>
        </authorList>
    </citation>
    <scope>NUCLEOTIDE SEQUENCE</scope>
</reference>
<feature type="compositionally biased region" description="Acidic residues" evidence="1">
    <location>
        <begin position="129"/>
        <end position="138"/>
    </location>
</feature>
<dbReference type="Pfam" id="PF11748">
    <property type="entry name" value="DUF3306"/>
    <property type="match status" value="1"/>
</dbReference>
<dbReference type="EMBL" id="UINC01032660">
    <property type="protein sequence ID" value="SVB20685.1"/>
    <property type="molecule type" value="Genomic_DNA"/>
</dbReference>
<organism evidence="2">
    <name type="scientific">marine metagenome</name>
    <dbReference type="NCBI Taxonomy" id="408172"/>
    <lineage>
        <taxon>unclassified sequences</taxon>
        <taxon>metagenomes</taxon>
        <taxon>ecological metagenomes</taxon>
    </lineage>
</organism>
<protein>
    <recommendedName>
        <fullName evidence="3">DUF3306 domain-containing protein</fullName>
    </recommendedName>
</protein>
<feature type="compositionally biased region" description="Basic and acidic residues" evidence="1">
    <location>
        <begin position="114"/>
        <end position="128"/>
    </location>
</feature>
<feature type="region of interest" description="Disordered" evidence="1">
    <location>
        <begin position="114"/>
        <end position="156"/>
    </location>
</feature>
<feature type="compositionally biased region" description="Polar residues" evidence="1">
    <location>
        <begin position="1"/>
        <end position="13"/>
    </location>
</feature>
<dbReference type="InterPro" id="IPR021735">
    <property type="entry name" value="DUF3306"/>
</dbReference>
<dbReference type="AlphaFoldDB" id="A0A382C3L8"/>
<gene>
    <name evidence="2" type="ORF">METZ01_LOCUS173539</name>
</gene>